<dbReference type="InterPro" id="IPR018247">
    <property type="entry name" value="EF_Hand_1_Ca_BS"/>
</dbReference>
<proteinExistence type="predicted"/>
<feature type="region of interest" description="Disordered" evidence="1">
    <location>
        <begin position="344"/>
        <end position="367"/>
    </location>
</feature>
<protein>
    <submittedName>
        <fullName evidence="2">Uncharacterized protein</fullName>
    </submittedName>
</protein>
<feature type="compositionally biased region" description="Acidic residues" evidence="1">
    <location>
        <begin position="146"/>
        <end position="173"/>
    </location>
</feature>
<name>A0A5C7GQD4_9ROSI</name>
<feature type="region of interest" description="Disordered" evidence="1">
    <location>
        <begin position="307"/>
        <end position="329"/>
    </location>
</feature>
<dbReference type="OrthoDB" id="1925835at2759"/>
<evidence type="ECO:0000313" key="3">
    <source>
        <dbReference type="Proteomes" id="UP000323000"/>
    </source>
</evidence>
<dbReference type="AlphaFoldDB" id="A0A5C7GQD4"/>
<gene>
    <name evidence="2" type="ORF">EZV62_028063</name>
</gene>
<sequence length="439" mass="49029">MGCFLGCFGSSKDRKRRKQRHKLQPCDHQRNTNYIPVQSSVSIVEEYPEKPITPVSEVGVKAEEQSQSSSSGTRKKVTFDSNVRTYEHVLPEHVSGTLPEKDEVGAKEEESLGKLGHSQPSSEASSITSSSGSYPPNHRYQNCRECDDEEDEIDYEDSDLDEEEDEDDDGVLDYDDLYEEDGIVESKIDVAKEEIEEAVKPMRANGSARDRSAYIHSVLNPVENLTQWKALKTKGKPQLKQQKENFALDEEPRASFSLEPSFKELSLSFKSKSDYQSNKSNQEIAVDASLSNWLSSSEATPIKNYNTISLNSTPEKTTSQGSNSPWSQEDRPILGALTLEEIKQFSASSSPRKSPRKSPSRSPDEMPIIGTVGTYWNHTGNMAKDSGSASSYKGIPNTTSKYREDKRVNWHSTPFETRLERALNRGAADAFSSHTSNIC</sequence>
<keyword evidence="3" id="KW-1185">Reference proteome</keyword>
<organism evidence="2 3">
    <name type="scientific">Acer yangbiense</name>
    <dbReference type="NCBI Taxonomy" id="1000413"/>
    <lineage>
        <taxon>Eukaryota</taxon>
        <taxon>Viridiplantae</taxon>
        <taxon>Streptophyta</taxon>
        <taxon>Embryophyta</taxon>
        <taxon>Tracheophyta</taxon>
        <taxon>Spermatophyta</taxon>
        <taxon>Magnoliopsida</taxon>
        <taxon>eudicotyledons</taxon>
        <taxon>Gunneridae</taxon>
        <taxon>Pentapetalae</taxon>
        <taxon>rosids</taxon>
        <taxon>malvids</taxon>
        <taxon>Sapindales</taxon>
        <taxon>Sapindaceae</taxon>
        <taxon>Hippocastanoideae</taxon>
        <taxon>Acereae</taxon>
        <taxon>Acer</taxon>
    </lineage>
</organism>
<dbReference type="PROSITE" id="PS00018">
    <property type="entry name" value="EF_HAND_1"/>
    <property type="match status" value="1"/>
</dbReference>
<dbReference type="Proteomes" id="UP000323000">
    <property type="component" value="Unassembled WGS sequence"/>
</dbReference>
<dbReference type="GO" id="GO:0007142">
    <property type="term" value="P:male meiosis II"/>
    <property type="evidence" value="ECO:0007669"/>
    <property type="project" value="InterPro"/>
</dbReference>
<feature type="compositionally biased region" description="Basic and acidic residues" evidence="1">
    <location>
        <begin position="99"/>
        <end position="112"/>
    </location>
</feature>
<evidence type="ECO:0000313" key="2">
    <source>
        <dbReference type="EMBL" id="TXG46436.1"/>
    </source>
</evidence>
<dbReference type="EMBL" id="VAHF01000137">
    <property type="protein sequence ID" value="TXG46436.1"/>
    <property type="molecule type" value="Genomic_DNA"/>
</dbReference>
<dbReference type="PANTHER" id="PTHR33318:SF4">
    <property type="entry name" value="OS04G0511700 PROTEIN"/>
    <property type="match status" value="1"/>
</dbReference>
<feature type="compositionally biased region" description="Basic residues" evidence="1">
    <location>
        <begin position="13"/>
        <end position="23"/>
    </location>
</feature>
<dbReference type="PANTHER" id="PTHR33318">
    <property type="entry name" value="ASPARTYL/GLUTAMYL-TRNA(ASN/GLN) AMIDOTRANSFERASE SUBUNIT"/>
    <property type="match status" value="1"/>
</dbReference>
<feature type="compositionally biased region" description="Polar residues" evidence="1">
    <location>
        <begin position="307"/>
        <end position="327"/>
    </location>
</feature>
<accession>A0A5C7GQD4</accession>
<feature type="region of interest" description="Disordered" evidence="1">
    <location>
        <begin position="46"/>
        <end position="173"/>
    </location>
</feature>
<feature type="region of interest" description="Disordered" evidence="1">
    <location>
        <begin position="11"/>
        <end position="31"/>
    </location>
</feature>
<dbReference type="InterPro" id="IPR039300">
    <property type="entry name" value="JASON"/>
</dbReference>
<evidence type="ECO:0000256" key="1">
    <source>
        <dbReference type="SAM" id="MobiDB-lite"/>
    </source>
</evidence>
<comment type="caution">
    <text evidence="2">The sequence shown here is derived from an EMBL/GenBank/DDBJ whole genome shotgun (WGS) entry which is preliminary data.</text>
</comment>
<reference evidence="3" key="1">
    <citation type="journal article" date="2019" name="Gigascience">
        <title>De novo genome assembly of the endangered Acer yangbiense, a plant species with extremely small populations endemic to Yunnan Province, China.</title>
        <authorList>
            <person name="Yang J."/>
            <person name="Wariss H.M."/>
            <person name="Tao L."/>
            <person name="Zhang R."/>
            <person name="Yun Q."/>
            <person name="Hollingsworth P."/>
            <person name="Dao Z."/>
            <person name="Luo G."/>
            <person name="Guo H."/>
            <person name="Ma Y."/>
            <person name="Sun W."/>
        </authorList>
    </citation>
    <scope>NUCLEOTIDE SEQUENCE [LARGE SCALE GENOMIC DNA]</scope>
    <source>
        <strain evidence="3">cv. Malutang</strain>
    </source>
</reference>
<feature type="compositionally biased region" description="Low complexity" evidence="1">
    <location>
        <begin position="118"/>
        <end position="133"/>
    </location>
</feature>